<keyword evidence="1" id="KW-1133">Transmembrane helix</keyword>
<sequence>MGVKTKDIRRNDDIATISTTKLVKDFVIFSKDKRVRKYPENELFNIFKNIVWMSEVDRKTINKRNEIRMIQSTNLIKSKSKDFNYPKWSADPKSEKVTEVSLINRLIIISAAISALILLVVLILFLTGAIGN</sequence>
<protein>
    <submittedName>
        <fullName evidence="2">Uncharacterized protein</fullName>
    </submittedName>
</protein>
<keyword evidence="1" id="KW-0472">Membrane</keyword>
<evidence type="ECO:0000313" key="2">
    <source>
        <dbReference type="EMBL" id="QJG66768.1"/>
    </source>
</evidence>
<accession>A0A858U7L6</accession>
<reference evidence="2 3" key="1">
    <citation type="submission" date="2020-04" db="EMBL/GenBank/DDBJ databases">
        <title>Novel Mycoplasma species detected in Phocoena phocoena (harbor porpoise) from the USA.</title>
        <authorList>
            <person name="Volokhov D.V."/>
        </authorList>
    </citation>
    <scope>NUCLEOTIDE SEQUENCE [LARGE SCALE GENOMIC DNA]</scope>
    <source>
        <strain evidence="2 3">Phocoena C-264-GEN</strain>
    </source>
</reference>
<evidence type="ECO:0000256" key="1">
    <source>
        <dbReference type="SAM" id="Phobius"/>
    </source>
</evidence>
<dbReference type="KEGG" id="mphe:HGG69_00265"/>
<dbReference type="Proteomes" id="UP000501060">
    <property type="component" value="Chromosome"/>
</dbReference>
<organism evidence="2 3">
    <name type="scientific">Mycoplasma phocoenae</name>
    <dbReference type="NCBI Taxonomy" id="754517"/>
    <lineage>
        <taxon>Bacteria</taxon>
        <taxon>Bacillati</taxon>
        <taxon>Mycoplasmatota</taxon>
        <taxon>Mollicutes</taxon>
        <taxon>Mycoplasmataceae</taxon>
        <taxon>Mycoplasma</taxon>
    </lineage>
</organism>
<dbReference type="AlphaFoldDB" id="A0A858U7L6"/>
<keyword evidence="3" id="KW-1185">Reference proteome</keyword>
<keyword evidence="1" id="KW-0812">Transmembrane</keyword>
<proteinExistence type="predicted"/>
<evidence type="ECO:0000313" key="3">
    <source>
        <dbReference type="Proteomes" id="UP000501060"/>
    </source>
</evidence>
<dbReference type="RefSeq" id="WP_169604819.1">
    <property type="nucleotide sequence ID" value="NZ_CP051481.1"/>
</dbReference>
<name>A0A858U7L6_9MOLU</name>
<feature type="transmembrane region" description="Helical" evidence="1">
    <location>
        <begin position="106"/>
        <end position="130"/>
    </location>
</feature>
<gene>
    <name evidence="2" type="ORF">HGG69_00265</name>
</gene>
<dbReference type="EMBL" id="CP051481">
    <property type="protein sequence ID" value="QJG66768.1"/>
    <property type="molecule type" value="Genomic_DNA"/>
</dbReference>